<dbReference type="PANTHER" id="PTHR13871">
    <property type="entry name" value="THIOREDOXIN"/>
    <property type="match status" value="1"/>
</dbReference>
<evidence type="ECO:0000256" key="1">
    <source>
        <dbReference type="ARBA" id="ARBA00022737"/>
    </source>
</evidence>
<evidence type="ECO:0000256" key="5">
    <source>
        <dbReference type="SAM" id="SignalP"/>
    </source>
</evidence>
<organism evidence="7 8">
    <name type="scientific">Pontiella desulfatans</name>
    <dbReference type="NCBI Taxonomy" id="2750659"/>
    <lineage>
        <taxon>Bacteria</taxon>
        <taxon>Pseudomonadati</taxon>
        <taxon>Kiritimatiellota</taxon>
        <taxon>Kiritimatiellia</taxon>
        <taxon>Kiritimatiellales</taxon>
        <taxon>Pontiellaceae</taxon>
        <taxon>Pontiella</taxon>
    </lineage>
</organism>
<dbReference type="EMBL" id="CAAHFG010000002">
    <property type="protein sequence ID" value="VGO15562.1"/>
    <property type="molecule type" value="Genomic_DNA"/>
</dbReference>
<proteinExistence type="inferred from homology"/>
<evidence type="ECO:0000256" key="2">
    <source>
        <dbReference type="ARBA" id="ARBA00023002"/>
    </source>
</evidence>
<comment type="similarity">
    <text evidence="4">Belongs to the nucleoredoxin family.</text>
</comment>
<dbReference type="InterPro" id="IPR045870">
    <property type="entry name" value="TryX_NRX_thioredoxin_dom"/>
</dbReference>
<keyword evidence="3" id="KW-0520">NAD</keyword>
<name>A0A6C2U659_PONDE</name>
<feature type="domain" description="Thioredoxin" evidence="6">
    <location>
        <begin position="83"/>
        <end position="232"/>
    </location>
</feature>
<dbReference type="Gene3D" id="2.30.30.700">
    <property type="entry name" value="SLA1 homology domain 1"/>
    <property type="match status" value="1"/>
</dbReference>
<sequence>MKIAHCLIVVATTCLLAQAEMRTWTSTAGTTLEAEFVKLKYDTVYLRTADGEEKRIPRSKLIMEDQQLAQTLSNPFAKDAEDVKDVPKAPDAIYALFGDELRDADKKKVSVDALAGKTIGIYFSAHWCPPCRAFTPELVKFHKKMQQKDKPFEIVFVSSDREKAAMYEYMEDMDMPWLALPFGDDHKGALSSKYGVRGIPMLVIINKDGELITKNGRGDVSSKGDDAYDSWK</sequence>
<evidence type="ECO:0000256" key="3">
    <source>
        <dbReference type="ARBA" id="ARBA00023027"/>
    </source>
</evidence>
<dbReference type="PANTHER" id="PTHR13871:SF96">
    <property type="entry name" value="THIOREDOXIN DOMAIN-CONTAINING PROTEIN"/>
    <property type="match status" value="1"/>
</dbReference>
<dbReference type="PROSITE" id="PS51352">
    <property type="entry name" value="THIOREDOXIN_2"/>
    <property type="match status" value="1"/>
</dbReference>
<dbReference type="AlphaFoldDB" id="A0A6C2U659"/>
<dbReference type="InterPro" id="IPR052259">
    <property type="entry name" value="Nucleoredoxin-like"/>
</dbReference>
<keyword evidence="2" id="KW-0560">Oxidoreductase</keyword>
<dbReference type="InterPro" id="IPR013766">
    <property type="entry name" value="Thioredoxin_domain"/>
</dbReference>
<evidence type="ECO:0000313" key="7">
    <source>
        <dbReference type="EMBL" id="VGO15562.1"/>
    </source>
</evidence>
<evidence type="ECO:0000259" key="6">
    <source>
        <dbReference type="PROSITE" id="PS51352"/>
    </source>
</evidence>
<dbReference type="Pfam" id="PF13905">
    <property type="entry name" value="Thioredoxin_8"/>
    <property type="match status" value="1"/>
</dbReference>
<evidence type="ECO:0000313" key="8">
    <source>
        <dbReference type="Proteomes" id="UP000366872"/>
    </source>
</evidence>
<dbReference type="SUPFAM" id="SSF52833">
    <property type="entry name" value="Thioredoxin-like"/>
    <property type="match status" value="1"/>
</dbReference>
<keyword evidence="5" id="KW-0732">Signal</keyword>
<keyword evidence="8" id="KW-1185">Reference proteome</keyword>
<dbReference type="InterPro" id="IPR036249">
    <property type="entry name" value="Thioredoxin-like_sf"/>
</dbReference>
<dbReference type="GO" id="GO:0004791">
    <property type="term" value="F:thioredoxin-disulfide reductase (NADPH) activity"/>
    <property type="evidence" value="ECO:0007669"/>
    <property type="project" value="InterPro"/>
</dbReference>
<dbReference type="InterPro" id="IPR012336">
    <property type="entry name" value="Thioredoxin-like_fold"/>
</dbReference>
<dbReference type="Gene3D" id="3.40.30.10">
    <property type="entry name" value="Glutaredoxin"/>
    <property type="match status" value="1"/>
</dbReference>
<dbReference type="CDD" id="cd03009">
    <property type="entry name" value="TryX_like_TryX_NRX"/>
    <property type="match status" value="1"/>
</dbReference>
<feature type="chain" id="PRO_5025691072" evidence="5">
    <location>
        <begin position="20"/>
        <end position="232"/>
    </location>
</feature>
<reference evidence="7 8" key="1">
    <citation type="submission" date="2019-04" db="EMBL/GenBank/DDBJ databases">
        <authorList>
            <person name="Van Vliet M D."/>
        </authorList>
    </citation>
    <scope>NUCLEOTIDE SEQUENCE [LARGE SCALE GENOMIC DNA]</scope>
    <source>
        <strain evidence="7 8">F1</strain>
    </source>
</reference>
<dbReference type="Proteomes" id="UP000366872">
    <property type="component" value="Unassembled WGS sequence"/>
</dbReference>
<feature type="signal peptide" evidence="5">
    <location>
        <begin position="1"/>
        <end position="19"/>
    </location>
</feature>
<accession>A0A6C2U659</accession>
<protein>
    <submittedName>
        <fullName evidence="7">Thiol-disulfide oxidoreductase ResA</fullName>
    </submittedName>
</protein>
<dbReference type="RefSeq" id="WP_168442449.1">
    <property type="nucleotide sequence ID" value="NZ_CAAHFG010000002.1"/>
</dbReference>
<evidence type="ECO:0000256" key="4">
    <source>
        <dbReference type="ARBA" id="ARBA00025782"/>
    </source>
</evidence>
<keyword evidence="1" id="KW-0677">Repeat</keyword>
<gene>
    <name evidence="7" type="primary">resA_1</name>
    <name evidence="7" type="ORF">PDESU_04147</name>
</gene>